<sequence length="129" mass="14952">MVKSKSQSVNIELEKSINSKRSKRETSTSGNRTNKSKNSVEEDFEEREIVRNIWAYEIIPFLNGTICTRVEEESARPCLLNWKADVTVTGAQLEKDIFDLLIFQVNNFKETDEDKHEVYASSLFEKSRN</sequence>
<keyword evidence="3" id="KW-1185">Reference proteome</keyword>
<feature type="region of interest" description="Disordered" evidence="1">
    <location>
        <begin position="1"/>
        <end position="45"/>
    </location>
</feature>
<comment type="caution">
    <text evidence="2">The sequence shown here is derived from an EMBL/GenBank/DDBJ whole genome shotgun (WGS) entry which is preliminary data.</text>
</comment>
<dbReference type="EMBL" id="JBFOLJ010000010">
    <property type="protein sequence ID" value="KAL2500796.1"/>
    <property type="molecule type" value="Genomic_DNA"/>
</dbReference>
<proteinExistence type="predicted"/>
<feature type="compositionally biased region" description="Polar residues" evidence="1">
    <location>
        <begin position="1"/>
        <end position="10"/>
    </location>
</feature>
<gene>
    <name evidence="2" type="ORF">Fot_34644</name>
</gene>
<evidence type="ECO:0000313" key="3">
    <source>
        <dbReference type="Proteomes" id="UP001604277"/>
    </source>
</evidence>
<accession>A0ABD1SJ92</accession>
<dbReference type="AlphaFoldDB" id="A0ABD1SJ92"/>
<name>A0ABD1SJ92_9LAMI</name>
<protein>
    <submittedName>
        <fullName evidence="2">Uncharacterized protein</fullName>
    </submittedName>
</protein>
<feature type="compositionally biased region" description="Polar residues" evidence="1">
    <location>
        <begin position="27"/>
        <end position="37"/>
    </location>
</feature>
<evidence type="ECO:0000313" key="2">
    <source>
        <dbReference type="EMBL" id="KAL2500796.1"/>
    </source>
</evidence>
<evidence type="ECO:0000256" key="1">
    <source>
        <dbReference type="SAM" id="MobiDB-lite"/>
    </source>
</evidence>
<organism evidence="2 3">
    <name type="scientific">Forsythia ovata</name>
    <dbReference type="NCBI Taxonomy" id="205694"/>
    <lineage>
        <taxon>Eukaryota</taxon>
        <taxon>Viridiplantae</taxon>
        <taxon>Streptophyta</taxon>
        <taxon>Embryophyta</taxon>
        <taxon>Tracheophyta</taxon>
        <taxon>Spermatophyta</taxon>
        <taxon>Magnoliopsida</taxon>
        <taxon>eudicotyledons</taxon>
        <taxon>Gunneridae</taxon>
        <taxon>Pentapetalae</taxon>
        <taxon>asterids</taxon>
        <taxon>lamiids</taxon>
        <taxon>Lamiales</taxon>
        <taxon>Oleaceae</taxon>
        <taxon>Forsythieae</taxon>
        <taxon>Forsythia</taxon>
    </lineage>
</organism>
<reference evidence="3" key="1">
    <citation type="submission" date="2024-07" db="EMBL/GenBank/DDBJ databases">
        <title>Two chromosome-level genome assemblies of Korean endemic species Abeliophyllum distichum and Forsythia ovata (Oleaceae).</title>
        <authorList>
            <person name="Jang H."/>
        </authorList>
    </citation>
    <scope>NUCLEOTIDE SEQUENCE [LARGE SCALE GENOMIC DNA]</scope>
</reference>
<dbReference type="Proteomes" id="UP001604277">
    <property type="component" value="Unassembled WGS sequence"/>
</dbReference>